<dbReference type="PANTHER" id="PTHR35400:SF3">
    <property type="entry name" value="SLL1072 PROTEIN"/>
    <property type="match status" value="1"/>
</dbReference>
<keyword evidence="2" id="KW-0540">Nuclease</keyword>
<keyword evidence="2" id="KW-0255">Endonuclease</keyword>
<dbReference type="InterPro" id="IPR008538">
    <property type="entry name" value="Uma2"/>
</dbReference>
<dbReference type="Proteomes" id="UP000184501">
    <property type="component" value="Unassembled WGS sequence"/>
</dbReference>
<keyword evidence="2" id="KW-0378">Hydrolase</keyword>
<dbReference type="STRING" id="2017.SAMN05444320_10456"/>
<dbReference type="InterPro" id="IPR012296">
    <property type="entry name" value="Nuclease_put_TT1808"/>
</dbReference>
<reference evidence="2 3" key="1">
    <citation type="submission" date="2016-11" db="EMBL/GenBank/DDBJ databases">
        <authorList>
            <person name="Jaros S."/>
            <person name="Januszkiewicz K."/>
            <person name="Wedrychowicz H."/>
        </authorList>
    </citation>
    <scope>NUCLEOTIDE SEQUENCE [LARGE SCALE GENOMIC DNA]</scope>
    <source>
        <strain evidence="2 3">DSM 44523</strain>
    </source>
</reference>
<protein>
    <submittedName>
        <fullName evidence="2">Putative restriction endonuclease</fullName>
    </submittedName>
</protein>
<proteinExistence type="predicted"/>
<evidence type="ECO:0000259" key="1">
    <source>
        <dbReference type="Pfam" id="PF05685"/>
    </source>
</evidence>
<name>A0A1M5CJQ4_STRHI</name>
<feature type="domain" description="Putative restriction endonuclease" evidence="1">
    <location>
        <begin position="22"/>
        <end position="173"/>
    </location>
</feature>
<sequence length="203" mass="22197">MTHRPRRATSSSSCDGLPVTIAEYDALPVDNELRREIEDGCLLERERPGTSHAKALHRLTAQLDAQLPDRWGLYPEVVVELPVGASARRVPSLIVTSAERDVPRVPASDVLLAVEIVSAGESALREYAKKPTEYAANHIPMTCVVDIQRRPSALTVYRIDPIDDTGRYQLEPPASGVVTVAVAGTAITVALDDLLVLRQRNRC</sequence>
<dbReference type="SUPFAM" id="SSF52980">
    <property type="entry name" value="Restriction endonuclease-like"/>
    <property type="match status" value="1"/>
</dbReference>
<evidence type="ECO:0000313" key="3">
    <source>
        <dbReference type="Proteomes" id="UP000184501"/>
    </source>
</evidence>
<dbReference type="GO" id="GO:0004519">
    <property type="term" value="F:endonuclease activity"/>
    <property type="evidence" value="ECO:0007669"/>
    <property type="project" value="UniProtKB-KW"/>
</dbReference>
<dbReference type="EMBL" id="FQVN01000004">
    <property type="protein sequence ID" value="SHF54931.1"/>
    <property type="molecule type" value="Genomic_DNA"/>
</dbReference>
<accession>A0A1M5CJQ4</accession>
<dbReference type="Gene3D" id="3.90.1570.10">
    <property type="entry name" value="tt1808, chain A"/>
    <property type="match status" value="1"/>
</dbReference>
<dbReference type="CDD" id="cd06260">
    <property type="entry name" value="DUF820-like"/>
    <property type="match status" value="1"/>
</dbReference>
<organism evidence="2 3">
    <name type="scientific">Streptoalloteichus hindustanus</name>
    <dbReference type="NCBI Taxonomy" id="2017"/>
    <lineage>
        <taxon>Bacteria</taxon>
        <taxon>Bacillati</taxon>
        <taxon>Actinomycetota</taxon>
        <taxon>Actinomycetes</taxon>
        <taxon>Pseudonocardiales</taxon>
        <taxon>Pseudonocardiaceae</taxon>
        <taxon>Streptoalloteichus</taxon>
    </lineage>
</organism>
<evidence type="ECO:0000313" key="2">
    <source>
        <dbReference type="EMBL" id="SHF54931.1"/>
    </source>
</evidence>
<dbReference type="OrthoDB" id="3423889at2"/>
<dbReference type="PANTHER" id="PTHR35400">
    <property type="entry name" value="SLR1083 PROTEIN"/>
    <property type="match status" value="1"/>
</dbReference>
<keyword evidence="3" id="KW-1185">Reference proteome</keyword>
<dbReference type="InterPro" id="IPR011335">
    <property type="entry name" value="Restrct_endonuc-II-like"/>
</dbReference>
<dbReference type="RefSeq" id="WP_073482896.1">
    <property type="nucleotide sequence ID" value="NZ_FQVN01000004.1"/>
</dbReference>
<gene>
    <name evidence="2" type="ORF">SAMN05444320_10456</name>
</gene>
<dbReference type="AlphaFoldDB" id="A0A1M5CJQ4"/>
<dbReference type="Pfam" id="PF05685">
    <property type="entry name" value="Uma2"/>
    <property type="match status" value="1"/>
</dbReference>